<accession>M3CI94</accession>
<organism evidence="1 2">
    <name type="scientific">Sphaerulina musiva (strain SO2202)</name>
    <name type="common">Poplar stem canker fungus</name>
    <name type="synonym">Septoria musiva</name>
    <dbReference type="NCBI Taxonomy" id="692275"/>
    <lineage>
        <taxon>Eukaryota</taxon>
        <taxon>Fungi</taxon>
        <taxon>Dikarya</taxon>
        <taxon>Ascomycota</taxon>
        <taxon>Pezizomycotina</taxon>
        <taxon>Dothideomycetes</taxon>
        <taxon>Dothideomycetidae</taxon>
        <taxon>Mycosphaerellales</taxon>
        <taxon>Mycosphaerellaceae</taxon>
        <taxon>Sphaerulina</taxon>
    </lineage>
</organism>
<dbReference type="RefSeq" id="XP_016761659.1">
    <property type="nucleotide sequence ID" value="XM_016901272.1"/>
</dbReference>
<evidence type="ECO:0008006" key="3">
    <source>
        <dbReference type="Google" id="ProtNLM"/>
    </source>
</evidence>
<dbReference type="AlphaFoldDB" id="M3CI94"/>
<dbReference type="Proteomes" id="UP000016931">
    <property type="component" value="Unassembled WGS sequence"/>
</dbReference>
<evidence type="ECO:0000313" key="2">
    <source>
        <dbReference type="Proteomes" id="UP000016931"/>
    </source>
</evidence>
<gene>
    <name evidence="1" type="ORF">SEPMUDRAFT_116573</name>
</gene>
<name>M3CI94_SPHMS</name>
<sequence>MAAIMLLASLSPRVHDREFDFTALRFALQDETMSKYSLTDLPPELVLEVISYLSNSPSSLISLKLASKQLWFTAPEPPTNWLKTATDCQRTAAYRATRERKELLGGRRRCVHCGILAPTHRFPGTAPLCKWHQARFRSNSIPKHMESSLKIRLLLLTREKEEAVWIPITRMYCAHERETVGWSIFKCTCTCDSCGGYRPEIGIYRHCYMLIKDRSLRGSMSAENITHIGHPSDFGTN</sequence>
<dbReference type="HOGENOM" id="CLU_1171247_0_0_1"/>
<dbReference type="OrthoDB" id="3647480at2759"/>
<reference evidence="1 2" key="1">
    <citation type="journal article" date="2012" name="PLoS Pathog.">
        <title>Diverse lifestyles and strategies of plant pathogenesis encoded in the genomes of eighteen Dothideomycetes fungi.</title>
        <authorList>
            <person name="Ohm R.A."/>
            <person name="Feau N."/>
            <person name="Henrissat B."/>
            <person name="Schoch C.L."/>
            <person name="Horwitz B.A."/>
            <person name="Barry K.W."/>
            <person name="Condon B.J."/>
            <person name="Copeland A.C."/>
            <person name="Dhillon B."/>
            <person name="Glaser F."/>
            <person name="Hesse C.N."/>
            <person name="Kosti I."/>
            <person name="LaButti K."/>
            <person name="Lindquist E.A."/>
            <person name="Lucas S."/>
            <person name="Salamov A.A."/>
            <person name="Bradshaw R.E."/>
            <person name="Ciuffetti L."/>
            <person name="Hamelin R.C."/>
            <person name="Kema G.H.J."/>
            <person name="Lawrence C."/>
            <person name="Scott J.A."/>
            <person name="Spatafora J.W."/>
            <person name="Turgeon B.G."/>
            <person name="de Wit P.J.G.M."/>
            <person name="Zhong S."/>
            <person name="Goodwin S.B."/>
            <person name="Grigoriev I.V."/>
        </authorList>
    </citation>
    <scope>NUCLEOTIDE SEQUENCE [LARGE SCALE GENOMIC DNA]</scope>
    <source>
        <strain evidence="1 2">SO2202</strain>
    </source>
</reference>
<keyword evidence="2" id="KW-1185">Reference proteome</keyword>
<dbReference type="GeneID" id="27898409"/>
<dbReference type="EMBL" id="KB456263">
    <property type="protein sequence ID" value="EMF13538.1"/>
    <property type="molecule type" value="Genomic_DNA"/>
</dbReference>
<proteinExistence type="predicted"/>
<dbReference type="OMA" id="NITHIGH"/>
<protein>
    <recommendedName>
        <fullName evidence="3">F-box domain-containing protein</fullName>
    </recommendedName>
</protein>
<dbReference type="eggNOG" id="ENOG502RA77">
    <property type="taxonomic scope" value="Eukaryota"/>
</dbReference>
<dbReference type="InterPro" id="IPR036047">
    <property type="entry name" value="F-box-like_dom_sf"/>
</dbReference>
<dbReference type="SUPFAM" id="SSF81383">
    <property type="entry name" value="F-box domain"/>
    <property type="match status" value="1"/>
</dbReference>
<evidence type="ECO:0000313" key="1">
    <source>
        <dbReference type="EMBL" id="EMF13538.1"/>
    </source>
</evidence>